<name>A0A1R3R676_ASPC5</name>
<sequence length="139" mass="15849">MMCMIIYNFCSGVGAAGGFVLYFFFFFFFGSPSLSFSFSLSLSLPFLRFNFGMAPFVLIPFLSSMSFIEYINLAPPCLITCSGFFLLTRGPCIWMIECAICILAPPYHTIMSRHLASWHVYSPYRKPPREPNPLRTEET</sequence>
<protein>
    <submittedName>
        <fullName evidence="2">Uncharacterized protein</fullName>
    </submittedName>
</protein>
<evidence type="ECO:0000313" key="3">
    <source>
        <dbReference type="Proteomes" id="UP000188318"/>
    </source>
</evidence>
<dbReference type="VEuPathDB" id="FungiDB:ASPCADRAFT_135543"/>
<dbReference type="Proteomes" id="UP000188318">
    <property type="component" value="Unassembled WGS sequence"/>
</dbReference>
<reference evidence="3" key="1">
    <citation type="journal article" date="2017" name="Genome Biol.">
        <title>Comparative genomics reveals high biological diversity and specific adaptations in the industrially and medically important fungal genus Aspergillus.</title>
        <authorList>
            <person name="de Vries R.P."/>
            <person name="Riley R."/>
            <person name="Wiebenga A."/>
            <person name="Aguilar-Osorio G."/>
            <person name="Amillis S."/>
            <person name="Uchima C.A."/>
            <person name="Anderluh G."/>
            <person name="Asadollahi M."/>
            <person name="Askin M."/>
            <person name="Barry K."/>
            <person name="Battaglia E."/>
            <person name="Bayram O."/>
            <person name="Benocci T."/>
            <person name="Braus-Stromeyer S.A."/>
            <person name="Caldana C."/>
            <person name="Canovas D."/>
            <person name="Cerqueira G.C."/>
            <person name="Chen F."/>
            <person name="Chen W."/>
            <person name="Choi C."/>
            <person name="Clum A."/>
            <person name="Dos Santos R.A."/>
            <person name="Damasio A.R."/>
            <person name="Diallinas G."/>
            <person name="Emri T."/>
            <person name="Fekete E."/>
            <person name="Flipphi M."/>
            <person name="Freyberg S."/>
            <person name="Gallo A."/>
            <person name="Gournas C."/>
            <person name="Habgood R."/>
            <person name="Hainaut M."/>
            <person name="Harispe M.L."/>
            <person name="Henrissat B."/>
            <person name="Hilden K.S."/>
            <person name="Hope R."/>
            <person name="Hossain A."/>
            <person name="Karabika E."/>
            <person name="Karaffa L."/>
            <person name="Karanyi Z."/>
            <person name="Krasevec N."/>
            <person name="Kuo A."/>
            <person name="Kusch H."/>
            <person name="LaButti K."/>
            <person name="Lagendijk E.L."/>
            <person name="Lapidus A."/>
            <person name="Levasseur A."/>
            <person name="Lindquist E."/>
            <person name="Lipzen A."/>
            <person name="Logrieco A.F."/>
            <person name="MacCabe A."/>
            <person name="Maekelae M.R."/>
            <person name="Malavazi I."/>
            <person name="Melin P."/>
            <person name="Meyer V."/>
            <person name="Mielnichuk N."/>
            <person name="Miskei M."/>
            <person name="Molnar A.P."/>
            <person name="Mule G."/>
            <person name="Ngan C.Y."/>
            <person name="Orejas M."/>
            <person name="Orosz E."/>
            <person name="Ouedraogo J.P."/>
            <person name="Overkamp K.M."/>
            <person name="Park H.-S."/>
            <person name="Perrone G."/>
            <person name="Piumi F."/>
            <person name="Punt P.J."/>
            <person name="Ram A.F."/>
            <person name="Ramon A."/>
            <person name="Rauscher S."/>
            <person name="Record E."/>
            <person name="Riano-Pachon D.M."/>
            <person name="Robert V."/>
            <person name="Roehrig J."/>
            <person name="Ruller R."/>
            <person name="Salamov A."/>
            <person name="Salih N.S."/>
            <person name="Samson R.A."/>
            <person name="Sandor E."/>
            <person name="Sanguinetti M."/>
            <person name="Schuetze T."/>
            <person name="Sepcic K."/>
            <person name="Shelest E."/>
            <person name="Sherlock G."/>
            <person name="Sophianopoulou V."/>
            <person name="Squina F.M."/>
            <person name="Sun H."/>
            <person name="Susca A."/>
            <person name="Todd R.B."/>
            <person name="Tsang A."/>
            <person name="Unkles S.E."/>
            <person name="van de Wiele N."/>
            <person name="van Rossen-Uffink D."/>
            <person name="Oliveira J.V."/>
            <person name="Vesth T.C."/>
            <person name="Visser J."/>
            <person name="Yu J.-H."/>
            <person name="Zhou M."/>
            <person name="Andersen M.R."/>
            <person name="Archer D.B."/>
            <person name="Baker S.E."/>
            <person name="Benoit I."/>
            <person name="Brakhage A.A."/>
            <person name="Braus G.H."/>
            <person name="Fischer R."/>
            <person name="Frisvad J.C."/>
            <person name="Goldman G.H."/>
            <person name="Houbraken J."/>
            <person name="Oakley B."/>
            <person name="Pocsi I."/>
            <person name="Scazzocchio C."/>
            <person name="Seiboth B."/>
            <person name="vanKuyk P.A."/>
            <person name="Wortman J."/>
            <person name="Dyer P.S."/>
            <person name="Grigoriev I.V."/>
        </authorList>
    </citation>
    <scope>NUCLEOTIDE SEQUENCE [LARGE SCALE GENOMIC DNA]</scope>
    <source>
        <strain evidence="3">ITEM 5010</strain>
    </source>
</reference>
<feature type="transmembrane region" description="Helical" evidence="1">
    <location>
        <begin position="49"/>
        <end position="68"/>
    </location>
</feature>
<keyword evidence="1" id="KW-1133">Transmembrane helix</keyword>
<keyword evidence="1" id="KW-0472">Membrane</keyword>
<evidence type="ECO:0000256" key="1">
    <source>
        <dbReference type="SAM" id="Phobius"/>
    </source>
</evidence>
<evidence type="ECO:0000313" key="2">
    <source>
        <dbReference type="EMBL" id="OOF89977.1"/>
    </source>
</evidence>
<dbReference type="AlphaFoldDB" id="A0A1R3R676"/>
<gene>
    <name evidence="2" type="ORF">ASPCADRAFT_135543</name>
</gene>
<keyword evidence="1" id="KW-0812">Transmembrane</keyword>
<organism evidence="2 3">
    <name type="scientific">Aspergillus carbonarius (strain ITEM 5010)</name>
    <dbReference type="NCBI Taxonomy" id="602072"/>
    <lineage>
        <taxon>Eukaryota</taxon>
        <taxon>Fungi</taxon>
        <taxon>Dikarya</taxon>
        <taxon>Ascomycota</taxon>
        <taxon>Pezizomycotina</taxon>
        <taxon>Eurotiomycetes</taxon>
        <taxon>Eurotiomycetidae</taxon>
        <taxon>Eurotiales</taxon>
        <taxon>Aspergillaceae</taxon>
        <taxon>Aspergillus</taxon>
        <taxon>Aspergillus subgen. Circumdati</taxon>
    </lineage>
</organism>
<keyword evidence="3" id="KW-1185">Reference proteome</keyword>
<proteinExistence type="predicted"/>
<dbReference type="EMBL" id="KV907628">
    <property type="protein sequence ID" value="OOF89977.1"/>
    <property type="molecule type" value="Genomic_DNA"/>
</dbReference>
<accession>A0A1R3R676</accession>
<feature type="transmembrane region" description="Helical" evidence="1">
    <location>
        <begin position="7"/>
        <end position="29"/>
    </location>
</feature>